<dbReference type="PANTHER" id="PTHR43798:SF31">
    <property type="entry name" value="AB HYDROLASE SUPERFAMILY PROTEIN YCLE"/>
    <property type="match status" value="1"/>
</dbReference>
<dbReference type="GeneID" id="95353267"/>
<accession>A0A919FNR7</accession>
<dbReference type="InterPro" id="IPR050266">
    <property type="entry name" value="AB_hydrolase_sf"/>
</dbReference>
<dbReference type="GO" id="GO:0016787">
    <property type="term" value="F:hydrolase activity"/>
    <property type="evidence" value="ECO:0007669"/>
    <property type="project" value="UniProtKB-KW"/>
</dbReference>
<keyword evidence="1 3" id="KW-0378">Hydrolase</keyword>
<dbReference type="AlphaFoldDB" id="A0A919FNR7"/>
<keyword evidence="4" id="KW-1185">Reference proteome</keyword>
<dbReference type="GO" id="GO:0016020">
    <property type="term" value="C:membrane"/>
    <property type="evidence" value="ECO:0007669"/>
    <property type="project" value="TreeGrafter"/>
</dbReference>
<dbReference type="EMBL" id="BNBO01000012">
    <property type="protein sequence ID" value="GHH69518.1"/>
    <property type="molecule type" value="Genomic_DNA"/>
</dbReference>
<dbReference type="Proteomes" id="UP000617734">
    <property type="component" value="Unassembled WGS sequence"/>
</dbReference>
<proteinExistence type="predicted"/>
<evidence type="ECO:0000313" key="4">
    <source>
        <dbReference type="Proteomes" id="UP000617734"/>
    </source>
</evidence>
<dbReference type="SUPFAM" id="SSF53474">
    <property type="entry name" value="alpha/beta-Hydrolases"/>
    <property type="match status" value="1"/>
</dbReference>
<comment type="caution">
    <text evidence="3">The sequence shown here is derived from an EMBL/GenBank/DDBJ whole genome shotgun (WGS) entry which is preliminary data.</text>
</comment>
<sequence length="281" mass="29661">MPVLKAPDGTQLAYRVLGEGTGAPVVCLPGGPMRDSVYLGDLGGLPAHRRLVVADQRGAGRSATPDDPASYRCDRLVGDVEALRDHLGLGRMDLLAHSAAANLAVRYAERYPHRVGRLVLVTPGTDAAGLGAGADDRREVARLRSDQPWYPAASAAFEAIDAGAAAAADWVTVAPFLYGRWDEAAQAHRAAEEKQWNEAAAEVFGSEGAFDPDATRAALAALGTPVLVLAGEFDLASPPRVVARLAALFPRAEFVVQSGAGHYPWLDDADRFVSVTARFLA</sequence>
<evidence type="ECO:0000256" key="1">
    <source>
        <dbReference type="ARBA" id="ARBA00022801"/>
    </source>
</evidence>
<reference evidence="3" key="1">
    <citation type="journal article" date="2014" name="Int. J. Syst. Evol. Microbiol.">
        <title>Complete genome sequence of Corynebacterium casei LMG S-19264T (=DSM 44701T), isolated from a smear-ripened cheese.</title>
        <authorList>
            <consortium name="US DOE Joint Genome Institute (JGI-PGF)"/>
            <person name="Walter F."/>
            <person name="Albersmeier A."/>
            <person name="Kalinowski J."/>
            <person name="Ruckert C."/>
        </authorList>
    </citation>
    <scope>NUCLEOTIDE SEQUENCE</scope>
    <source>
        <strain evidence="3">JCM 4646</strain>
    </source>
</reference>
<dbReference type="InterPro" id="IPR000073">
    <property type="entry name" value="AB_hydrolase_1"/>
</dbReference>
<dbReference type="InterPro" id="IPR029058">
    <property type="entry name" value="AB_hydrolase_fold"/>
</dbReference>
<name>A0A919FNR7_9ACTN</name>
<feature type="domain" description="AB hydrolase-1" evidence="2">
    <location>
        <begin position="24"/>
        <end position="268"/>
    </location>
</feature>
<organism evidence="3 4">
    <name type="scientific">Kitasatospora indigofera</name>
    <dbReference type="NCBI Taxonomy" id="67307"/>
    <lineage>
        <taxon>Bacteria</taxon>
        <taxon>Bacillati</taxon>
        <taxon>Actinomycetota</taxon>
        <taxon>Actinomycetes</taxon>
        <taxon>Kitasatosporales</taxon>
        <taxon>Streptomycetaceae</taxon>
        <taxon>Kitasatospora</taxon>
    </lineage>
</organism>
<dbReference type="Gene3D" id="3.40.50.1820">
    <property type="entry name" value="alpha/beta hydrolase"/>
    <property type="match status" value="1"/>
</dbReference>
<dbReference type="RefSeq" id="WP_190211149.1">
    <property type="nucleotide sequence ID" value="NZ_BNBO01000012.1"/>
</dbReference>
<evidence type="ECO:0000313" key="3">
    <source>
        <dbReference type="EMBL" id="GHH69518.1"/>
    </source>
</evidence>
<evidence type="ECO:0000259" key="2">
    <source>
        <dbReference type="Pfam" id="PF00561"/>
    </source>
</evidence>
<dbReference type="Pfam" id="PF00561">
    <property type="entry name" value="Abhydrolase_1"/>
    <property type="match status" value="1"/>
</dbReference>
<gene>
    <name evidence="3" type="ORF">GCM10018781_28140</name>
</gene>
<reference evidence="3" key="2">
    <citation type="submission" date="2020-09" db="EMBL/GenBank/DDBJ databases">
        <authorList>
            <person name="Sun Q."/>
            <person name="Ohkuma M."/>
        </authorList>
    </citation>
    <scope>NUCLEOTIDE SEQUENCE</scope>
    <source>
        <strain evidence="3">JCM 4646</strain>
    </source>
</reference>
<protein>
    <submittedName>
        <fullName evidence="3">Hydrolase</fullName>
    </submittedName>
</protein>
<dbReference type="PANTHER" id="PTHR43798">
    <property type="entry name" value="MONOACYLGLYCEROL LIPASE"/>
    <property type="match status" value="1"/>
</dbReference>